<comment type="caution">
    <text evidence="10">The sequence shown here is derived from an EMBL/GenBank/DDBJ whole genome shotgun (WGS) entry which is preliminary data.</text>
</comment>
<comment type="caution">
    <text evidence="9">Lacks conserved residue(s) required for the propagation of feature annotation.</text>
</comment>
<proteinExistence type="inferred from homology"/>
<feature type="transmembrane region" description="Helical" evidence="9">
    <location>
        <begin position="148"/>
        <end position="169"/>
    </location>
</feature>
<gene>
    <name evidence="9 10" type="primary">cobD</name>
    <name evidence="10" type="ORF">HIJ39_15220</name>
</gene>
<dbReference type="GO" id="GO:0015420">
    <property type="term" value="F:ABC-type vitamin B12 transporter activity"/>
    <property type="evidence" value="ECO:0007669"/>
    <property type="project" value="UniProtKB-UniRule"/>
</dbReference>
<accession>A0A7Y0L5I5</accession>
<keyword evidence="11" id="KW-1185">Reference proteome</keyword>
<organism evidence="10 11">
    <name type="scientific">Sulfobacillus harzensis</name>
    <dbReference type="NCBI Taxonomy" id="2729629"/>
    <lineage>
        <taxon>Bacteria</taxon>
        <taxon>Bacillati</taxon>
        <taxon>Bacillota</taxon>
        <taxon>Clostridia</taxon>
        <taxon>Eubacteriales</taxon>
        <taxon>Clostridiales Family XVII. Incertae Sedis</taxon>
        <taxon>Sulfobacillus</taxon>
    </lineage>
</organism>
<dbReference type="UniPathway" id="UPA00148"/>
<evidence type="ECO:0000256" key="7">
    <source>
        <dbReference type="ARBA" id="ARBA00022989"/>
    </source>
</evidence>
<dbReference type="InterPro" id="IPR004485">
    <property type="entry name" value="Cobalamin_biosynth_CobD/CbiB"/>
</dbReference>
<comment type="function">
    <text evidence="9">Converts cobyric acid to cobinamide by the addition of aminopropanol on the F carboxylic group.</text>
</comment>
<evidence type="ECO:0000256" key="6">
    <source>
        <dbReference type="ARBA" id="ARBA00022692"/>
    </source>
</evidence>
<protein>
    <recommendedName>
        <fullName evidence="9">Cobalamin biosynthesis protein CobD</fullName>
    </recommendedName>
</protein>
<dbReference type="PANTHER" id="PTHR34308">
    <property type="entry name" value="COBALAMIN BIOSYNTHESIS PROTEIN CBIB"/>
    <property type="match status" value="1"/>
</dbReference>
<name>A0A7Y0L5I5_9FIRM</name>
<evidence type="ECO:0000256" key="3">
    <source>
        <dbReference type="ARBA" id="ARBA00006263"/>
    </source>
</evidence>
<feature type="transmembrane region" description="Helical" evidence="9">
    <location>
        <begin position="200"/>
        <end position="219"/>
    </location>
</feature>
<keyword evidence="6 9" id="KW-0812">Transmembrane</keyword>
<feature type="transmembrane region" description="Helical" evidence="9">
    <location>
        <begin position="48"/>
        <end position="66"/>
    </location>
</feature>
<dbReference type="AlphaFoldDB" id="A0A7Y0L5I5"/>
<evidence type="ECO:0000313" key="11">
    <source>
        <dbReference type="Proteomes" id="UP000533476"/>
    </source>
</evidence>
<reference evidence="10 11" key="1">
    <citation type="submission" date="2020-04" db="EMBL/GenBank/DDBJ databases">
        <authorList>
            <person name="Zhang R."/>
            <person name="Schippers A."/>
        </authorList>
    </citation>
    <scope>NUCLEOTIDE SEQUENCE [LARGE SCALE GENOMIC DNA]</scope>
    <source>
        <strain evidence="10 11">DSM 109850</strain>
    </source>
</reference>
<comment type="subcellular location">
    <subcellularLocation>
        <location evidence="1 9">Cell membrane</location>
        <topology evidence="1 9">Multi-pass membrane protein</topology>
    </subcellularLocation>
</comment>
<dbReference type="EMBL" id="JABBVZ010000062">
    <property type="protein sequence ID" value="NMP23693.1"/>
    <property type="molecule type" value="Genomic_DNA"/>
</dbReference>
<comment type="pathway">
    <text evidence="2 9">Cofactor biosynthesis; adenosylcobalamin biosynthesis.</text>
</comment>
<dbReference type="GO" id="GO:0048472">
    <property type="term" value="F:threonine-phosphate decarboxylase activity"/>
    <property type="evidence" value="ECO:0007669"/>
    <property type="project" value="InterPro"/>
</dbReference>
<evidence type="ECO:0000256" key="9">
    <source>
        <dbReference type="HAMAP-Rule" id="MF_00024"/>
    </source>
</evidence>
<dbReference type="Proteomes" id="UP000533476">
    <property type="component" value="Unassembled WGS sequence"/>
</dbReference>
<evidence type="ECO:0000313" key="10">
    <source>
        <dbReference type="EMBL" id="NMP23693.1"/>
    </source>
</evidence>
<sequence length="312" mass="33366">MALGVDALVGDPQGWPHPVTLMGRAIGAYDRRTNRDALGPGGLRIRGMLLAIGIPLMAGGATWILIWGLGRVWSPLALATAIWITSTTVAWKGLGDAGLEVYHALTQGLPTARRAVGQIVGRDTDHLSEKDVIRAAVETLAENIVDGIVAPIVYAVVGGAALAIAYRAVNTLDSMVGYRDARYRDFGWASARLDDVMNFIPARLTVALLWVGMAILRLAPRQAWRTMRRDARRHPSPNAGIPEAMMAGGLGVRLGGLNYYGGVPSHRAELGDATRPLEPEDILRAVRVVHWTGVIIGLVLVAVGVCLWSAAQ</sequence>
<evidence type="ECO:0000256" key="2">
    <source>
        <dbReference type="ARBA" id="ARBA00004953"/>
    </source>
</evidence>
<evidence type="ECO:0000256" key="1">
    <source>
        <dbReference type="ARBA" id="ARBA00004651"/>
    </source>
</evidence>
<dbReference type="PANTHER" id="PTHR34308:SF1">
    <property type="entry name" value="COBALAMIN BIOSYNTHESIS PROTEIN CBIB"/>
    <property type="match status" value="1"/>
</dbReference>
<evidence type="ECO:0000256" key="5">
    <source>
        <dbReference type="ARBA" id="ARBA00022573"/>
    </source>
</evidence>
<evidence type="ECO:0000256" key="4">
    <source>
        <dbReference type="ARBA" id="ARBA00022475"/>
    </source>
</evidence>
<keyword evidence="8 9" id="KW-0472">Membrane</keyword>
<comment type="similarity">
    <text evidence="3 9">Belongs to the CobD/CbiB family.</text>
</comment>
<keyword evidence="4 9" id="KW-1003">Cell membrane</keyword>
<dbReference type="NCBIfam" id="TIGR00380">
    <property type="entry name" value="cobal_cbiB"/>
    <property type="match status" value="1"/>
</dbReference>
<dbReference type="GO" id="GO:0009236">
    <property type="term" value="P:cobalamin biosynthetic process"/>
    <property type="evidence" value="ECO:0007669"/>
    <property type="project" value="UniProtKB-UniRule"/>
</dbReference>
<keyword evidence="5 9" id="KW-0169">Cobalamin biosynthesis</keyword>
<feature type="transmembrane region" description="Helical" evidence="9">
    <location>
        <begin position="288"/>
        <end position="311"/>
    </location>
</feature>
<dbReference type="HAMAP" id="MF_00024">
    <property type="entry name" value="CobD_CbiB"/>
    <property type="match status" value="1"/>
</dbReference>
<evidence type="ECO:0000256" key="8">
    <source>
        <dbReference type="ARBA" id="ARBA00023136"/>
    </source>
</evidence>
<dbReference type="GO" id="GO:0005886">
    <property type="term" value="C:plasma membrane"/>
    <property type="evidence" value="ECO:0007669"/>
    <property type="project" value="UniProtKB-SubCell"/>
</dbReference>
<keyword evidence="7 9" id="KW-1133">Transmembrane helix</keyword>
<dbReference type="Pfam" id="PF03186">
    <property type="entry name" value="CobD_Cbib"/>
    <property type="match status" value="1"/>
</dbReference>